<dbReference type="OrthoDB" id="1427473at2"/>
<name>A0A2S7KL24_9FLAO</name>
<comment type="caution">
    <text evidence="1">The sequence shown here is derived from an EMBL/GenBank/DDBJ whole genome shotgun (WGS) entry which is preliminary data.</text>
</comment>
<evidence type="ECO:0000313" key="2">
    <source>
        <dbReference type="Proteomes" id="UP000239522"/>
    </source>
</evidence>
<gene>
    <name evidence="1" type="ORF">BST83_18625</name>
</gene>
<dbReference type="RefSeq" id="WP_104811234.1">
    <property type="nucleotide sequence ID" value="NZ_MQUA01000014.1"/>
</dbReference>
<keyword evidence="2" id="KW-1185">Reference proteome</keyword>
<reference evidence="1 2" key="1">
    <citation type="submission" date="2016-11" db="EMBL/GenBank/DDBJ databases">
        <title>Trade-off between light-utilization and light-protection in marine flavobacteria.</title>
        <authorList>
            <person name="Kumagai Y."/>
        </authorList>
    </citation>
    <scope>NUCLEOTIDE SEQUENCE [LARGE SCALE GENOMIC DNA]</scope>
    <source>
        <strain evidence="1 2">ATCC 700397</strain>
    </source>
</reference>
<accession>A0A2S7KL24</accession>
<protein>
    <submittedName>
        <fullName evidence="1">Uncharacterized protein</fullName>
    </submittedName>
</protein>
<proteinExistence type="predicted"/>
<organism evidence="1 2">
    <name type="scientific">Polaribacter filamentus</name>
    <dbReference type="NCBI Taxonomy" id="53483"/>
    <lineage>
        <taxon>Bacteria</taxon>
        <taxon>Pseudomonadati</taxon>
        <taxon>Bacteroidota</taxon>
        <taxon>Flavobacteriia</taxon>
        <taxon>Flavobacteriales</taxon>
        <taxon>Flavobacteriaceae</taxon>
    </lineage>
</organism>
<dbReference type="AlphaFoldDB" id="A0A2S7KL24"/>
<evidence type="ECO:0000313" key="1">
    <source>
        <dbReference type="EMBL" id="PQB03317.1"/>
    </source>
</evidence>
<dbReference type="EMBL" id="MQUA01000014">
    <property type="protein sequence ID" value="PQB03317.1"/>
    <property type="molecule type" value="Genomic_DNA"/>
</dbReference>
<sequence>MNTDYIATGELFSERYILPRHLGISSRQVNYWKERVILPFFEKEKYGKMNIPQAVWLYAINELTKLGIDTKRLAQLAKDVWDLPREEKYLDSIFEYHLNKKVNRLDDVHISSLKIMLDDELLMNTLRTENNPFTDAIKASIYIEKSPSSLLYFPNTGEHTFIIGDITPTLKLNSLMNQETSICIPLIGFIKKIVTIEFEMIEGDLAYLSQIENQLKDIILFKSPKYIELVIDNEKIKPLIITEQHKKGEQLANFILSNKLPKNSKLLIEPRSQDNYKLTLITK</sequence>
<dbReference type="Proteomes" id="UP000239522">
    <property type="component" value="Unassembled WGS sequence"/>
</dbReference>